<keyword evidence="3" id="KW-1185">Reference proteome</keyword>
<evidence type="ECO:0000313" key="2">
    <source>
        <dbReference type="EMBL" id="TVY02290.1"/>
    </source>
</evidence>
<evidence type="ECO:0000313" key="3">
    <source>
        <dbReference type="Proteomes" id="UP000316330"/>
    </source>
</evidence>
<dbReference type="InterPro" id="IPR036249">
    <property type="entry name" value="Thioredoxin-like_sf"/>
</dbReference>
<dbReference type="Pfam" id="PF00085">
    <property type="entry name" value="Thioredoxin"/>
    <property type="match status" value="1"/>
</dbReference>
<dbReference type="InterPro" id="IPR013766">
    <property type="entry name" value="Thioredoxin_domain"/>
</dbReference>
<dbReference type="SUPFAM" id="SSF52833">
    <property type="entry name" value="Thioredoxin-like"/>
    <property type="match status" value="1"/>
</dbReference>
<protein>
    <submittedName>
        <fullName evidence="2">Thioredoxin family protein</fullName>
    </submittedName>
</protein>
<dbReference type="OrthoDB" id="5784238at2"/>
<accession>A0A559JQZ4</accession>
<name>A0A559JQZ4_9BACL</name>
<organism evidence="2 3">
    <name type="scientific">Cohnella terricola</name>
    <dbReference type="NCBI Taxonomy" id="1289167"/>
    <lineage>
        <taxon>Bacteria</taxon>
        <taxon>Bacillati</taxon>
        <taxon>Bacillota</taxon>
        <taxon>Bacilli</taxon>
        <taxon>Bacillales</taxon>
        <taxon>Paenibacillaceae</taxon>
        <taxon>Cohnella</taxon>
    </lineage>
</organism>
<reference evidence="2 3" key="1">
    <citation type="submission" date="2019-07" db="EMBL/GenBank/DDBJ databases">
        <authorList>
            <person name="Kim J."/>
        </authorList>
    </citation>
    <scope>NUCLEOTIDE SEQUENCE [LARGE SCALE GENOMIC DNA]</scope>
    <source>
        <strain evidence="2 3">G13</strain>
    </source>
</reference>
<sequence length="106" mass="12121">MLEWKPEAWKREWTFTSAPYAVFVHTPLCGTCQAAKRMLAVATEVVPEFRLASANLNEIPELAQTFKIQSVPCLLIKRKDGNIYKHYRFPSVVELVELLKNEGEIA</sequence>
<gene>
    <name evidence="2" type="ORF">FPZ45_07590</name>
</gene>
<feature type="domain" description="Thioredoxin" evidence="1">
    <location>
        <begin position="9"/>
        <end position="85"/>
    </location>
</feature>
<dbReference type="AlphaFoldDB" id="A0A559JQZ4"/>
<comment type="caution">
    <text evidence="2">The sequence shown here is derived from an EMBL/GenBank/DDBJ whole genome shotgun (WGS) entry which is preliminary data.</text>
</comment>
<dbReference type="CDD" id="cd02947">
    <property type="entry name" value="TRX_family"/>
    <property type="match status" value="1"/>
</dbReference>
<proteinExistence type="predicted"/>
<dbReference type="Proteomes" id="UP000316330">
    <property type="component" value="Unassembled WGS sequence"/>
</dbReference>
<evidence type="ECO:0000259" key="1">
    <source>
        <dbReference type="Pfam" id="PF00085"/>
    </source>
</evidence>
<dbReference type="RefSeq" id="WP_144699994.1">
    <property type="nucleotide sequence ID" value="NZ_VNJJ01000003.1"/>
</dbReference>
<dbReference type="EMBL" id="VNJJ01000003">
    <property type="protein sequence ID" value="TVY02290.1"/>
    <property type="molecule type" value="Genomic_DNA"/>
</dbReference>
<dbReference type="Gene3D" id="3.40.30.10">
    <property type="entry name" value="Glutaredoxin"/>
    <property type="match status" value="1"/>
</dbReference>